<evidence type="ECO:0000256" key="7">
    <source>
        <dbReference type="ARBA" id="ARBA00022777"/>
    </source>
</evidence>
<dbReference type="PANTHER" id="PTHR10344:SF4">
    <property type="entry name" value="UMP-CMP KINASE 2, MITOCHONDRIAL"/>
    <property type="match status" value="1"/>
</dbReference>
<dbReference type="PANTHER" id="PTHR10344">
    <property type="entry name" value="THYMIDYLATE KINASE"/>
    <property type="match status" value="1"/>
</dbReference>
<dbReference type="FunFam" id="3.40.50.300:FF:000225">
    <property type="entry name" value="Thymidylate kinase"/>
    <property type="match status" value="1"/>
</dbReference>
<dbReference type="GeneID" id="61923899"/>
<protein>
    <recommendedName>
        <fullName evidence="3 11">Thymidylate kinase</fullName>
        <ecNumber evidence="2 11">2.7.4.9</ecNumber>
    </recommendedName>
    <alternativeName>
        <fullName evidence="11">dTMP kinase</fullName>
    </alternativeName>
</protein>
<dbReference type="CDD" id="cd01672">
    <property type="entry name" value="TMPK"/>
    <property type="match status" value="1"/>
</dbReference>
<dbReference type="EMBL" id="CP048838">
    <property type="protein sequence ID" value="QJA00924.1"/>
    <property type="molecule type" value="Genomic_DNA"/>
</dbReference>
<dbReference type="GO" id="GO:0005524">
    <property type="term" value="F:ATP binding"/>
    <property type="evidence" value="ECO:0007669"/>
    <property type="project" value="UniProtKB-UniRule"/>
</dbReference>
<dbReference type="AlphaFoldDB" id="A0A099I9T3"/>
<accession>A0A099I9T3</accession>
<evidence type="ECO:0000256" key="10">
    <source>
        <dbReference type="ARBA" id="ARBA00057735"/>
    </source>
</evidence>
<dbReference type="GO" id="GO:0005829">
    <property type="term" value="C:cytosol"/>
    <property type="evidence" value="ECO:0007669"/>
    <property type="project" value="TreeGrafter"/>
</dbReference>
<keyword evidence="7 11" id="KW-0418">Kinase</keyword>
<evidence type="ECO:0000259" key="12">
    <source>
        <dbReference type="Pfam" id="PF02223"/>
    </source>
</evidence>
<evidence type="ECO:0000256" key="5">
    <source>
        <dbReference type="ARBA" id="ARBA00022727"/>
    </source>
</evidence>
<dbReference type="InterPro" id="IPR018094">
    <property type="entry name" value="Thymidylate_kinase"/>
</dbReference>
<evidence type="ECO:0000256" key="8">
    <source>
        <dbReference type="ARBA" id="ARBA00022840"/>
    </source>
</evidence>
<evidence type="ECO:0000256" key="4">
    <source>
        <dbReference type="ARBA" id="ARBA00022679"/>
    </source>
</evidence>
<evidence type="ECO:0000313" key="14">
    <source>
        <dbReference type="EMBL" id="QJA00924.1"/>
    </source>
</evidence>
<name>A0A099I9T3_CLOIN</name>
<evidence type="ECO:0000256" key="6">
    <source>
        <dbReference type="ARBA" id="ARBA00022741"/>
    </source>
</evidence>
<organism evidence="13 15">
    <name type="scientific">Clostridium innocuum</name>
    <dbReference type="NCBI Taxonomy" id="1522"/>
    <lineage>
        <taxon>Bacteria</taxon>
        <taxon>Bacillati</taxon>
        <taxon>Bacillota</taxon>
        <taxon>Clostridia</taxon>
        <taxon>Eubacteriales</taxon>
        <taxon>Clostridiaceae</taxon>
        <taxon>Clostridium</taxon>
    </lineage>
</organism>
<dbReference type="InterPro" id="IPR018095">
    <property type="entry name" value="Thymidylate_kin_CS"/>
</dbReference>
<evidence type="ECO:0000313" key="13">
    <source>
        <dbReference type="EMBL" id="KGJ54336.1"/>
    </source>
</evidence>
<evidence type="ECO:0000256" key="3">
    <source>
        <dbReference type="ARBA" id="ARBA00017144"/>
    </source>
</evidence>
<dbReference type="EC" id="2.7.4.9" evidence="2 11"/>
<comment type="function">
    <text evidence="10 11">Phosphorylation of dTMP to form dTDP in both de novo and salvage pathways of dTTP synthesis.</text>
</comment>
<feature type="binding site" evidence="11">
    <location>
        <begin position="11"/>
        <end position="18"/>
    </location>
    <ligand>
        <name>ATP</name>
        <dbReference type="ChEBI" id="CHEBI:30616"/>
    </ligand>
</feature>
<dbReference type="PROSITE" id="PS01331">
    <property type="entry name" value="THYMIDYLATE_KINASE"/>
    <property type="match status" value="1"/>
</dbReference>
<evidence type="ECO:0000313" key="16">
    <source>
        <dbReference type="Proteomes" id="UP000503330"/>
    </source>
</evidence>
<evidence type="ECO:0000313" key="15">
    <source>
        <dbReference type="Proteomes" id="UP000030008"/>
    </source>
</evidence>
<proteinExistence type="inferred from homology"/>
<keyword evidence="4 11" id="KW-0808">Transferase</keyword>
<dbReference type="InterPro" id="IPR027417">
    <property type="entry name" value="P-loop_NTPase"/>
</dbReference>
<keyword evidence="8 11" id="KW-0067">ATP-binding</keyword>
<dbReference type="Proteomes" id="UP000030008">
    <property type="component" value="Unassembled WGS sequence"/>
</dbReference>
<dbReference type="EMBL" id="JQIF01000017">
    <property type="protein sequence ID" value="KGJ54336.1"/>
    <property type="molecule type" value="Genomic_DNA"/>
</dbReference>
<dbReference type="GO" id="GO:0006227">
    <property type="term" value="P:dUDP biosynthetic process"/>
    <property type="evidence" value="ECO:0007669"/>
    <property type="project" value="TreeGrafter"/>
</dbReference>
<dbReference type="GO" id="GO:0006233">
    <property type="term" value="P:dTDP biosynthetic process"/>
    <property type="evidence" value="ECO:0007669"/>
    <property type="project" value="InterPro"/>
</dbReference>
<dbReference type="InterPro" id="IPR039430">
    <property type="entry name" value="Thymidylate_kin-like_dom"/>
</dbReference>
<dbReference type="GO" id="GO:0006235">
    <property type="term" value="P:dTTP biosynthetic process"/>
    <property type="evidence" value="ECO:0007669"/>
    <property type="project" value="UniProtKB-UniRule"/>
</dbReference>
<dbReference type="HAMAP" id="MF_00165">
    <property type="entry name" value="Thymidylate_kinase"/>
    <property type="match status" value="1"/>
</dbReference>
<evidence type="ECO:0000256" key="11">
    <source>
        <dbReference type="HAMAP-Rule" id="MF_00165"/>
    </source>
</evidence>
<feature type="domain" description="Thymidylate kinase-like" evidence="12">
    <location>
        <begin position="9"/>
        <end position="195"/>
    </location>
</feature>
<evidence type="ECO:0000256" key="9">
    <source>
        <dbReference type="ARBA" id="ARBA00048743"/>
    </source>
</evidence>
<comment type="catalytic activity">
    <reaction evidence="9 11">
        <text>dTMP + ATP = dTDP + ADP</text>
        <dbReference type="Rhea" id="RHEA:13517"/>
        <dbReference type="ChEBI" id="CHEBI:30616"/>
        <dbReference type="ChEBI" id="CHEBI:58369"/>
        <dbReference type="ChEBI" id="CHEBI:63528"/>
        <dbReference type="ChEBI" id="CHEBI:456216"/>
        <dbReference type="EC" id="2.7.4.9"/>
    </reaction>
</comment>
<dbReference type="Gene3D" id="3.40.50.300">
    <property type="entry name" value="P-loop containing nucleotide triphosphate hydrolases"/>
    <property type="match status" value="1"/>
</dbReference>
<evidence type="ECO:0000256" key="2">
    <source>
        <dbReference type="ARBA" id="ARBA00012980"/>
    </source>
</evidence>
<reference evidence="13 15" key="1">
    <citation type="submission" date="2014-08" db="EMBL/GenBank/DDBJ databases">
        <title>Clostridium innocuum, an unnegligible vancomycin-resistant pathogen causing extra-intestinal infections.</title>
        <authorList>
            <person name="Feng Y."/>
            <person name="Chiu C.-H."/>
        </authorList>
    </citation>
    <scope>NUCLEOTIDE SEQUENCE [LARGE SCALE GENOMIC DNA]</scope>
    <source>
        <strain evidence="13 15">AN88</strain>
    </source>
</reference>
<evidence type="ECO:0000256" key="1">
    <source>
        <dbReference type="ARBA" id="ARBA00009776"/>
    </source>
</evidence>
<gene>
    <name evidence="11" type="primary">tmk</name>
    <name evidence="13" type="ORF">CIAN88_04135</name>
    <name evidence="14" type="ORF">G4D54_00140</name>
</gene>
<keyword evidence="6 11" id="KW-0547">Nucleotide-binding</keyword>
<dbReference type="GO" id="GO:0004798">
    <property type="term" value="F:dTMP kinase activity"/>
    <property type="evidence" value="ECO:0007669"/>
    <property type="project" value="UniProtKB-UniRule"/>
</dbReference>
<dbReference type="SUPFAM" id="SSF52540">
    <property type="entry name" value="P-loop containing nucleoside triphosphate hydrolases"/>
    <property type="match status" value="1"/>
</dbReference>
<dbReference type="NCBIfam" id="TIGR00041">
    <property type="entry name" value="DTMP_kinase"/>
    <property type="match status" value="1"/>
</dbReference>
<sequence>MNKGLFITFEGNDGSGKTTISKLAYEKLKAMGYPVLYTREPGGIDIAEQIRSIILDPANTAMDERCEALLYAASRRQHLIEKVLPALKEGKIVLCDRFVDSSLVYQGIARGIGVEEVFAINQFAIEGHLPDATVFLSVDFETGLSRVTSRGNKDRLDNESMEFHKLVAQGYELIKDKFKERMHIVDANPDVDTVLNNTVACLMEIIENHV</sequence>
<dbReference type="Pfam" id="PF02223">
    <property type="entry name" value="Thymidylate_kin"/>
    <property type="match status" value="1"/>
</dbReference>
<keyword evidence="5 11" id="KW-0545">Nucleotide biosynthesis</keyword>
<dbReference type="RefSeq" id="WP_002606704.1">
    <property type="nucleotide sequence ID" value="NZ_BAAACC010000014.1"/>
</dbReference>
<dbReference type="Proteomes" id="UP000503330">
    <property type="component" value="Chromosome"/>
</dbReference>
<reference evidence="14 16" key="2">
    <citation type="submission" date="2020-02" db="EMBL/GenBank/DDBJ databases">
        <authorList>
            <person name="Kociolek L.K."/>
            <person name="Ozer E.A."/>
        </authorList>
    </citation>
    <scope>NUCLEOTIDE SEQUENCE [LARGE SCALE GENOMIC DNA]</scope>
    <source>
        <strain evidence="14 16">ATCC 14501</strain>
    </source>
</reference>
<comment type="similarity">
    <text evidence="1 11">Belongs to the thymidylate kinase family.</text>
</comment>